<name>A0A0C9Z576_9AGAM</name>
<feature type="compositionally biased region" description="Acidic residues" evidence="1">
    <location>
        <begin position="39"/>
        <end position="59"/>
    </location>
</feature>
<dbReference type="HOGENOM" id="CLU_760992_0_0_1"/>
<organism evidence="2 3">
    <name type="scientific">Pisolithus microcarpus 441</name>
    <dbReference type="NCBI Taxonomy" id="765257"/>
    <lineage>
        <taxon>Eukaryota</taxon>
        <taxon>Fungi</taxon>
        <taxon>Dikarya</taxon>
        <taxon>Basidiomycota</taxon>
        <taxon>Agaricomycotina</taxon>
        <taxon>Agaricomycetes</taxon>
        <taxon>Agaricomycetidae</taxon>
        <taxon>Boletales</taxon>
        <taxon>Sclerodermatineae</taxon>
        <taxon>Pisolithaceae</taxon>
        <taxon>Pisolithus</taxon>
    </lineage>
</organism>
<keyword evidence="3" id="KW-1185">Reference proteome</keyword>
<sequence length="364" mass="38706">MGSATLAQASTLSHKGKGREMGDKVTITANHLTILTLENEGESEVDEVGQLMGDDDEEENPVHGQSMKQGRSQLSTCQSNTWGHSHSQAQKDDREEGSGAGADEPPAKKKCHAPATVDDTPHPSEASTNIKKTQPFSIIIPAPKHASSYTIPPLCHTEALGSTPVRAVSAEYQAQAMPPSAPTPEWLPPISTPGIPKLLWWVNAMTDRQDLILAQVQGMMGAEFDGSISLHVEKQQDVCTSLHEGMTSEPTDSMHPNQVATTQMSTMTQEQQGPMIEPMIEPVIESAEWVSVGAAPFEPLGTVATHPCEPLVMVAIPESEMLATVATPLSQPLEVVATTEMEVCTSNAKVGGHSQAGNGNGTLD</sequence>
<feature type="region of interest" description="Disordered" evidence="1">
    <location>
        <begin position="36"/>
        <end position="134"/>
    </location>
</feature>
<feature type="compositionally biased region" description="Polar residues" evidence="1">
    <location>
        <begin position="1"/>
        <end position="13"/>
    </location>
</feature>
<accession>A0A0C9Z576</accession>
<reference evidence="3" key="2">
    <citation type="submission" date="2015-01" db="EMBL/GenBank/DDBJ databases">
        <title>Evolutionary Origins and Diversification of the Mycorrhizal Mutualists.</title>
        <authorList>
            <consortium name="DOE Joint Genome Institute"/>
            <consortium name="Mycorrhizal Genomics Consortium"/>
            <person name="Kohler A."/>
            <person name="Kuo A."/>
            <person name="Nagy L.G."/>
            <person name="Floudas D."/>
            <person name="Copeland A."/>
            <person name="Barry K.W."/>
            <person name="Cichocki N."/>
            <person name="Veneault-Fourrey C."/>
            <person name="LaButti K."/>
            <person name="Lindquist E.A."/>
            <person name="Lipzen A."/>
            <person name="Lundell T."/>
            <person name="Morin E."/>
            <person name="Murat C."/>
            <person name="Riley R."/>
            <person name="Ohm R."/>
            <person name="Sun H."/>
            <person name="Tunlid A."/>
            <person name="Henrissat B."/>
            <person name="Grigoriev I.V."/>
            <person name="Hibbett D.S."/>
            <person name="Martin F."/>
        </authorList>
    </citation>
    <scope>NUCLEOTIDE SEQUENCE [LARGE SCALE GENOMIC DNA]</scope>
    <source>
        <strain evidence="3">441</strain>
    </source>
</reference>
<proteinExistence type="predicted"/>
<dbReference type="Proteomes" id="UP000054018">
    <property type="component" value="Unassembled WGS sequence"/>
</dbReference>
<evidence type="ECO:0000313" key="2">
    <source>
        <dbReference type="EMBL" id="KIK24276.1"/>
    </source>
</evidence>
<feature type="compositionally biased region" description="Polar residues" evidence="1">
    <location>
        <begin position="125"/>
        <end position="134"/>
    </location>
</feature>
<reference evidence="2 3" key="1">
    <citation type="submission" date="2014-04" db="EMBL/GenBank/DDBJ databases">
        <authorList>
            <consortium name="DOE Joint Genome Institute"/>
            <person name="Kuo A."/>
            <person name="Kohler A."/>
            <person name="Costa M.D."/>
            <person name="Nagy L.G."/>
            <person name="Floudas D."/>
            <person name="Copeland A."/>
            <person name="Barry K.W."/>
            <person name="Cichocki N."/>
            <person name="Veneault-Fourrey C."/>
            <person name="LaButti K."/>
            <person name="Lindquist E.A."/>
            <person name="Lipzen A."/>
            <person name="Lundell T."/>
            <person name="Morin E."/>
            <person name="Murat C."/>
            <person name="Sun H."/>
            <person name="Tunlid A."/>
            <person name="Henrissat B."/>
            <person name="Grigoriev I.V."/>
            <person name="Hibbett D.S."/>
            <person name="Martin F."/>
            <person name="Nordberg H.P."/>
            <person name="Cantor M.N."/>
            <person name="Hua S.X."/>
        </authorList>
    </citation>
    <scope>NUCLEOTIDE SEQUENCE [LARGE SCALE GENOMIC DNA]</scope>
    <source>
        <strain evidence="2 3">441</strain>
    </source>
</reference>
<evidence type="ECO:0000313" key="3">
    <source>
        <dbReference type="Proteomes" id="UP000054018"/>
    </source>
</evidence>
<dbReference type="AlphaFoldDB" id="A0A0C9Z576"/>
<feature type="region of interest" description="Disordered" evidence="1">
    <location>
        <begin position="1"/>
        <end position="24"/>
    </location>
</feature>
<gene>
    <name evidence="2" type="ORF">PISMIDRAFT_23201</name>
</gene>
<protein>
    <submittedName>
        <fullName evidence="2">Uncharacterized protein</fullName>
    </submittedName>
</protein>
<dbReference type="EMBL" id="KN833717">
    <property type="protein sequence ID" value="KIK24276.1"/>
    <property type="molecule type" value="Genomic_DNA"/>
</dbReference>
<evidence type="ECO:0000256" key="1">
    <source>
        <dbReference type="SAM" id="MobiDB-lite"/>
    </source>
</evidence>
<feature type="compositionally biased region" description="Polar residues" evidence="1">
    <location>
        <begin position="66"/>
        <end position="88"/>
    </location>
</feature>